<dbReference type="EMBL" id="AACS02000004">
    <property type="protein sequence ID" value="EAU83251.2"/>
    <property type="molecule type" value="Genomic_DNA"/>
</dbReference>
<dbReference type="eggNOG" id="KOG1198">
    <property type="taxonomic scope" value="Eukaryota"/>
</dbReference>
<dbReference type="CDD" id="cd08249">
    <property type="entry name" value="enoyl_reductase_like"/>
    <property type="match status" value="1"/>
</dbReference>
<dbReference type="Gene3D" id="3.90.180.10">
    <property type="entry name" value="Medium-chain alcohol dehydrogenases, catalytic domain"/>
    <property type="match status" value="1"/>
</dbReference>
<sequence length="349" mass="37317">MNMTSDTHKALVLDKPGGDLVLMTRPIPKPLKDEVLVKVEAAGLNPVDWKIQRHGFFVDGYPALMGGDIAGEVVELGENVTKFSKGDKVVFHGTWRNGDESAGFQQYSRADVHTTGKLPPSIATIEAATIPIAFLCAYVGLYNIPPHGLGFEPPLTLGARGKYKDTPIFIMGGSSSVGQYAIQLAKASGFSPIITTASLKHSGYLKSLGPTDVLDRSLPLEDLQTRIKGISASPLKVVYDAVSSEETQNTGAALLGPSGGLVVTLKPEVEVKGDQKLVHALALKTLPQNVQIIRDLYANLENLLREGIVKPNRVELLPNGLNGIVGGLKRMEEDKVSGVKLVALPKETV</sequence>
<dbReference type="InterPro" id="IPR011032">
    <property type="entry name" value="GroES-like_sf"/>
</dbReference>
<dbReference type="OrthoDB" id="3233595at2759"/>
<dbReference type="InterPro" id="IPR047122">
    <property type="entry name" value="Trans-enoyl_RdTase-like"/>
</dbReference>
<dbReference type="InterPro" id="IPR036291">
    <property type="entry name" value="NAD(P)-bd_dom_sf"/>
</dbReference>
<dbReference type="InterPro" id="IPR020843">
    <property type="entry name" value="ER"/>
</dbReference>
<dbReference type="HOGENOM" id="CLU_026673_16_5_1"/>
<dbReference type="InterPro" id="IPR013149">
    <property type="entry name" value="ADH-like_C"/>
</dbReference>
<dbReference type="AlphaFoldDB" id="A8P3J7"/>
<dbReference type="InterPro" id="IPR013154">
    <property type="entry name" value="ADH-like_N"/>
</dbReference>
<reference evidence="2 3" key="1">
    <citation type="journal article" date="2010" name="Proc. Natl. Acad. Sci. U.S.A.">
        <title>Insights into evolution of multicellular fungi from the assembled chromosomes of the mushroom Coprinopsis cinerea (Coprinus cinereus).</title>
        <authorList>
            <person name="Stajich J.E."/>
            <person name="Wilke S.K."/>
            <person name="Ahren D."/>
            <person name="Au C.H."/>
            <person name="Birren B.W."/>
            <person name="Borodovsky M."/>
            <person name="Burns C."/>
            <person name="Canback B."/>
            <person name="Casselton L.A."/>
            <person name="Cheng C.K."/>
            <person name="Deng J."/>
            <person name="Dietrich F.S."/>
            <person name="Fargo D.C."/>
            <person name="Farman M.L."/>
            <person name="Gathman A.C."/>
            <person name="Goldberg J."/>
            <person name="Guigo R."/>
            <person name="Hoegger P.J."/>
            <person name="Hooker J.B."/>
            <person name="Huggins A."/>
            <person name="James T.Y."/>
            <person name="Kamada T."/>
            <person name="Kilaru S."/>
            <person name="Kodira C."/>
            <person name="Kues U."/>
            <person name="Kupfer D."/>
            <person name="Kwan H.S."/>
            <person name="Lomsadze A."/>
            <person name="Li W."/>
            <person name="Lilly W.W."/>
            <person name="Ma L.J."/>
            <person name="Mackey A.J."/>
            <person name="Manning G."/>
            <person name="Martin F."/>
            <person name="Muraguchi H."/>
            <person name="Natvig D.O."/>
            <person name="Palmerini H."/>
            <person name="Ramesh M.A."/>
            <person name="Rehmeyer C.J."/>
            <person name="Roe B.A."/>
            <person name="Shenoy N."/>
            <person name="Stanke M."/>
            <person name="Ter-Hovhannisyan V."/>
            <person name="Tunlid A."/>
            <person name="Velagapudi R."/>
            <person name="Vision T.J."/>
            <person name="Zeng Q."/>
            <person name="Zolan M.E."/>
            <person name="Pukkila P.J."/>
        </authorList>
    </citation>
    <scope>NUCLEOTIDE SEQUENCE [LARGE SCALE GENOMIC DNA]</scope>
    <source>
        <strain evidence="3">Okayama-7 / 130 / ATCC MYA-4618 / FGSC 9003</strain>
    </source>
</reference>
<dbReference type="GO" id="GO:0016651">
    <property type="term" value="F:oxidoreductase activity, acting on NAD(P)H"/>
    <property type="evidence" value="ECO:0007669"/>
    <property type="project" value="InterPro"/>
</dbReference>
<dbReference type="SUPFAM" id="SSF51735">
    <property type="entry name" value="NAD(P)-binding Rossmann-fold domains"/>
    <property type="match status" value="1"/>
</dbReference>
<name>A8P3J7_COPC7</name>
<proteinExistence type="predicted"/>
<evidence type="ECO:0000313" key="3">
    <source>
        <dbReference type="Proteomes" id="UP000001861"/>
    </source>
</evidence>
<feature type="domain" description="Enoyl reductase (ER)" evidence="1">
    <location>
        <begin position="17"/>
        <end position="343"/>
    </location>
</feature>
<dbReference type="GeneID" id="6015150"/>
<dbReference type="Pfam" id="PF00107">
    <property type="entry name" value="ADH_zinc_N"/>
    <property type="match status" value="1"/>
</dbReference>
<dbReference type="SUPFAM" id="SSF50129">
    <property type="entry name" value="GroES-like"/>
    <property type="match status" value="1"/>
</dbReference>
<dbReference type="PANTHER" id="PTHR45348:SF2">
    <property type="entry name" value="ZINC-TYPE ALCOHOL DEHYDROGENASE-LIKE PROTEIN C2E1P3.01"/>
    <property type="match status" value="1"/>
</dbReference>
<dbReference type="STRING" id="240176.A8P3J7"/>
<gene>
    <name evidence="2" type="ORF">CC1G_11887</name>
</gene>
<dbReference type="FunCoup" id="A8P3J7">
    <property type="interactions" value="9"/>
</dbReference>
<dbReference type="VEuPathDB" id="FungiDB:CC1G_11887"/>
<dbReference type="PANTHER" id="PTHR45348">
    <property type="entry name" value="HYPOTHETICAL OXIDOREDUCTASE (EUROFUNG)"/>
    <property type="match status" value="1"/>
</dbReference>
<dbReference type="SMART" id="SM00829">
    <property type="entry name" value="PKS_ER"/>
    <property type="match status" value="1"/>
</dbReference>
<protein>
    <recommendedName>
        <fullName evidence="1">Enoyl reductase (ER) domain-containing protein</fullName>
    </recommendedName>
</protein>
<dbReference type="Gene3D" id="3.40.50.720">
    <property type="entry name" value="NAD(P)-binding Rossmann-like Domain"/>
    <property type="match status" value="1"/>
</dbReference>
<dbReference type="Pfam" id="PF08240">
    <property type="entry name" value="ADH_N"/>
    <property type="match status" value="1"/>
</dbReference>
<comment type="caution">
    <text evidence="2">The sequence shown here is derived from an EMBL/GenBank/DDBJ whole genome shotgun (WGS) entry which is preliminary data.</text>
</comment>
<dbReference type="RefSeq" id="XP_001838558.2">
    <property type="nucleotide sequence ID" value="XM_001838506.2"/>
</dbReference>
<dbReference type="InParanoid" id="A8P3J7"/>
<organism evidence="2 3">
    <name type="scientific">Coprinopsis cinerea (strain Okayama-7 / 130 / ATCC MYA-4618 / FGSC 9003)</name>
    <name type="common">Inky cap fungus</name>
    <name type="synonym">Hormographiella aspergillata</name>
    <dbReference type="NCBI Taxonomy" id="240176"/>
    <lineage>
        <taxon>Eukaryota</taxon>
        <taxon>Fungi</taxon>
        <taxon>Dikarya</taxon>
        <taxon>Basidiomycota</taxon>
        <taxon>Agaricomycotina</taxon>
        <taxon>Agaricomycetes</taxon>
        <taxon>Agaricomycetidae</taxon>
        <taxon>Agaricales</taxon>
        <taxon>Agaricineae</taxon>
        <taxon>Psathyrellaceae</taxon>
        <taxon>Coprinopsis</taxon>
    </lineage>
</organism>
<dbReference type="Proteomes" id="UP000001861">
    <property type="component" value="Unassembled WGS sequence"/>
</dbReference>
<evidence type="ECO:0000313" key="2">
    <source>
        <dbReference type="EMBL" id="EAU83251.2"/>
    </source>
</evidence>
<accession>A8P3J7</accession>
<dbReference type="KEGG" id="cci:CC1G_11887"/>
<evidence type="ECO:0000259" key="1">
    <source>
        <dbReference type="SMART" id="SM00829"/>
    </source>
</evidence>
<keyword evidence="3" id="KW-1185">Reference proteome</keyword>
<dbReference type="OMA" id="THAWVAE"/>